<protein>
    <recommendedName>
        <fullName evidence="4">S-adenosyl-L-methionine-dependent methyltransferase</fullName>
    </recommendedName>
</protein>
<evidence type="ECO:0008006" key="4">
    <source>
        <dbReference type="Google" id="ProtNLM"/>
    </source>
</evidence>
<organism evidence="2 3">
    <name type="scientific">Piloderma croceum (strain F 1598)</name>
    <dbReference type="NCBI Taxonomy" id="765440"/>
    <lineage>
        <taxon>Eukaryota</taxon>
        <taxon>Fungi</taxon>
        <taxon>Dikarya</taxon>
        <taxon>Basidiomycota</taxon>
        <taxon>Agaricomycotina</taxon>
        <taxon>Agaricomycetes</taxon>
        <taxon>Agaricomycetidae</taxon>
        <taxon>Atheliales</taxon>
        <taxon>Atheliaceae</taxon>
        <taxon>Piloderma</taxon>
    </lineage>
</organism>
<dbReference type="Proteomes" id="UP000054166">
    <property type="component" value="Unassembled WGS sequence"/>
</dbReference>
<reference evidence="2 3" key="1">
    <citation type="submission" date="2014-04" db="EMBL/GenBank/DDBJ databases">
        <authorList>
            <consortium name="DOE Joint Genome Institute"/>
            <person name="Kuo A."/>
            <person name="Tarkka M."/>
            <person name="Buscot F."/>
            <person name="Kohler A."/>
            <person name="Nagy L.G."/>
            <person name="Floudas D."/>
            <person name="Copeland A."/>
            <person name="Barry K.W."/>
            <person name="Cichocki N."/>
            <person name="Veneault-Fourrey C."/>
            <person name="LaButti K."/>
            <person name="Lindquist E.A."/>
            <person name="Lipzen A."/>
            <person name="Lundell T."/>
            <person name="Morin E."/>
            <person name="Murat C."/>
            <person name="Sun H."/>
            <person name="Tunlid A."/>
            <person name="Henrissat B."/>
            <person name="Grigoriev I.V."/>
            <person name="Hibbett D.S."/>
            <person name="Martin F."/>
            <person name="Nordberg H.P."/>
            <person name="Cantor M.N."/>
            <person name="Hua S.X."/>
        </authorList>
    </citation>
    <scope>NUCLEOTIDE SEQUENCE [LARGE SCALE GENOMIC DNA]</scope>
    <source>
        <strain evidence="2 3">F 1598</strain>
    </source>
</reference>
<keyword evidence="3" id="KW-1185">Reference proteome</keyword>
<dbReference type="InterPro" id="IPR029063">
    <property type="entry name" value="SAM-dependent_MTases_sf"/>
</dbReference>
<evidence type="ECO:0000313" key="3">
    <source>
        <dbReference type="Proteomes" id="UP000054166"/>
    </source>
</evidence>
<accession>A0A0C3C6I4</accession>
<dbReference type="HOGENOM" id="CLU_039068_3_1_1"/>
<reference evidence="3" key="2">
    <citation type="submission" date="2015-01" db="EMBL/GenBank/DDBJ databases">
        <title>Evolutionary Origins and Diversification of the Mycorrhizal Mutualists.</title>
        <authorList>
            <consortium name="DOE Joint Genome Institute"/>
            <consortium name="Mycorrhizal Genomics Consortium"/>
            <person name="Kohler A."/>
            <person name="Kuo A."/>
            <person name="Nagy L.G."/>
            <person name="Floudas D."/>
            <person name="Copeland A."/>
            <person name="Barry K.W."/>
            <person name="Cichocki N."/>
            <person name="Veneault-Fourrey C."/>
            <person name="LaButti K."/>
            <person name="Lindquist E.A."/>
            <person name="Lipzen A."/>
            <person name="Lundell T."/>
            <person name="Morin E."/>
            <person name="Murat C."/>
            <person name="Riley R."/>
            <person name="Ohm R."/>
            <person name="Sun H."/>
            <person name="Tunlid A."/>
            <person name="Henrissat B."/>
            <person name="Grigoriev I.V."/>
            <person name="Hibbett D.S."/>
            <person name="Martin F."/>
        </authorList>
    </citation>
    <scope>NUCLEOTIDE SEQUENCE [LARGE SCALE GENOMIC DNA]</scope>
    <source>
        <strain evidence="3">F 1598</strain>
    </source>
</reference>
<keyword evidence="1" id="KW-1133">Transmembrane helix</keyword>
<dbReference type="Gene3D" id="3.40.50.150">
    <property type="entry name" value="Vaccinia Virus protein VP39"/>
    <property type="match status" value="1"/>
</dbReference>
<evidence type="ECO:0000313" key="2">
    <source>
        <dbReference type="EMBL" id="KIM85257.1"/>
    </source>
</evidence>
<dbReference type="EMBL" id="KN832985">
    <property type="protein sequence ID" value="KIM85257.1"/>
    <property type="molecule type" value="Genomic_DNA"/>
</dbReference>
<proteinExistence type="predicted"/>
<dbReference type="InParanoid" id="A0A0C3C6I4"/>
<evidence type="ECO:0000256" key="1">
    <source>
        <dbReference type="SAM" id="Phobius"/>
    </source>
</evidence>
<keyword evidence="1" id="KW-0812">Transmembrane</keyword>
<feature type="transmembrane region" description="Helical" evidence="1">
    <location>
        <begin position="6"/>
        <end position="27"/>
    </location>
</feature>
<keyword evidence="1" id="KW-0472">Membrane</keyword>
<dbReference type="Pfam" id="PF13489">
    <property type="entry name" value="Methyltransf_23"/>
    <property type="match status" value="1"/>
</dbReference>
<sequence>MLGVLWTEHYVALVTGIFVVIISLATYMKPSDPYGLFHLSLNKLPGESPDTAPRTEWLNMGYWRDTNVFPEACEALALKLIAAAKCEPGGNVLDVGHGSGESLILQLSHPRVPRPSYLTGITSLKTHHQRSSDRITRLQFSQSDVGDQPEVKLYHGDAIFRSGPDAKSNHPLDPSSSTPPYTTILALDCAYHFKLRSSFLRQSFHRLSPGGRIALADICFTPTSLQNNLYPYIPIPIHKLLRLSGLMAPANAISPDQYVREMQQMGYVDIQLEDISEDVFPGFTGFLKKRGGGWWLFSGVMEWWAGKGMRFVVVSGQKPATSEEGVGSVS</sequence>
<name>A0A0C3C6I4_PILCF</name>
<dbReference type="OrthoDB" id="61390at2759"/>
<dbReference type="SUPFAM" id="SSF53335">
    <property type="entry name" value="S-adenosyl-L-methionine-dependent methyltransferases"/>
    <property type="match status" value="1"/>
</dbReference>
<dbReference type="AlphaFoldDB" id="A0A0C3C6I4"/>
<dbReference type="STRING" id="765440.A0A0C3C6I4"/>
<gene>
    <name evidence="2" type="ORF">PILCRDRAFT_355372</name>
</gene>